<dbReference type="InterPro" id="IPR018356">
    <property type="entry name" value="Tscrpt_reg_HTH_DeoR_CS"/>
</dbReference>
<dbReference type="SMART" id="SM00420">
    <property type="entry name" value="HTH_DEOR"/>
    <property type="match status" value="1"/>
</dbReference>
<evidence type="ECO:0000256" key="3">
    <source>
        <dbReference type="ARBA" id="ARBA00023015"/>
    </source>
</evidence>
<dbReference type="Pfam" id="PF00455">
    <property type="entry name" value="DeoRC"/>
    <property type="match status" value="1"/>
</dbReference>
<evidence type="ECO:0000313" key="8">
    <source>
        <dbReference type="EMBL" id="MFB9475302.1"/>
    </source>
</evidence>
<name>A0ABV5NYF9_9ACTN</name>
<comment type="function">
    <text evidence="6">Repressor of the lactose catabolism operon. Galactose-6-phosphate is the inducer.</text>
</comment>
<keyword evidence="9" id="KW-1185">Reference proteome</keyword>
<protein>
    <recommendedName>
        <fullName evidence="1">Lactose phosphotransferase system repressor</fullName>
    </recommendedName>
</protein>
<keyword evidence="4 8" id="KW-0238">DNA-binding</keyword>
<dbReference type="SUPFAM" id="SSF46785">
    <property type="entry name" value="Winged helix' DNA-binding domain"/>
    <property type="match status" value="1"/>
</dbReference>
<feature type="domain" description="HTH deoR-type" evidence="7">
    <location>
        <begin position="9"/>
        <end position="64"/>
    </location>
</feature>
<reference evidence="8 9" key="1">
    <citation type="submission" date="2024-09" db="EMBL/GenBank/DDBJ databases">
        <authorList>
            <person name="Sun Q."/>
            <person name="Mori K."/>
        </authorList>
    </citation>
    <scope>NUCLEOTIDE SEQUENCE [LARGE SCALE GENOMIC DNA]</scope>
    <source>
        <strain evidence="8 9">JCM 3324</strain>
    </source>
</reference>
<gene>
    <name evidence="8" type="ORF">ACFFR3_37935</name>
</gene>
<dbReference type="PROSITE" id="PS51000">
    <property type="entry name" value="HTH_DEOR_2"/>
    <property type="match status" value="1"/>
</dbReference>
<dbReference type="InterPro" id="IPR001034">
    <property type="entry name" value="DeoR_HTH"/>
</dbReference>
<dbReference type="GO" id="GO:0003677">
    <property type="term" value="F:DNA binding"/>
    <property type="evidence" value="ECO:0007669"/>
    <property type="project" value="UniProtKB-KW"/>
</dbReference>
<dbReference type="SMART" id="SM01134">
    <property type="entry name" value="DeoRC"/>
    <property type="match status" value="1"/>
</dbReference>
<evidence type="ECO:0000256" key="1">
    <source>
        <dbReference type="ARBA" id="ARBA00021390"/>
    </source>
</evidence>
<dbReference type="InterPro" id="IPR050313">
    <property type="entry name" value="Carb_Metab_HTH_regulators"/>
</dbReference>
<comment type="caution">
    <text evidence="8">The sequence shown here is derived from an EMBL/GenBank/DDBJ whole genome shotgun (WGS) entry which is preliminary data.</text>
</comment>
<dbReference type="InterPro" id="IPR036388">
    <property type="entry name" value="WH-like_DNA-bd_sf"/>
</dbReference>
<evidence type="ECO:0000256" key="4">
    <source>
        <dbReference type="ARBA" id="ARBA00023125"/>
    </source>
</evidence>
<dbReference type="InterPro" id="IPR037171">
    <property type="entry name" value="NagB/RpiA_transferase-like"/>
</dbReference>
<organism evidence="8 9">
    <name type="scientific">Nonomuraea salmonea</name>
    <dbReference type="NCBI Taxonomy" id="46181"/>
    <lineage>
        <taxon>Bacteria</taxon>
        <taxon>Bacillati</taxon>
        <taxon>Actinomycetota</taxon>
        <taxon>Actinomycetes</taxon>
        <taxon>Streptosporangiales</taxon>
        <taxon>Streptosporangiaceae</taxon>
        <taxon>Nonomuraea</taxon>
    </lineage>
</organism>
<dbReference type="InterPro" id="IPR036390">
    <property type="entry name" value="WH_DNA-bd_sf"/>
</dbReference>
<dbReference type="SUPFAM" id="SSF100950">
    <property type="entry name" value="NagB/RpiA/CoA transferase-like"/>
    <property type="match status" value="1"/>
</dbReference>
<dbReference type="RefSeq" id="WP_345385133.1">
    <property type="nucleotide sequence ID" value="NZ_BAAAXS010000001.1"/>
</dbReference>
<evidence type="ECO:0000256" key="6">
    <source>
        <dbReference type="ARBA" id="ARBA00024937"/>
    </source>
</evidence>
<keyword evidence="5" id="KW-0804">Transcription</keyword>
<dbReference type="Proteomes" id="UP001589568">
    <property type="component" value="Unassembled WGS sequence"/>
</dbReference>
<keyword evidence="3" id="KW-0805">Transcription regulation</keyword>
<evidence type="ECO:0000313" key="9">
    <source>
        <dbReference type="Proteomes" id="UP001589568"/>
    </source>
</evidence>
<dbReference type="PANTHER" id="PTHR30363">
    <property type="entry name" value="HTH-TYPE TRANSCRIPTIONAL REGULATOR SRLR-RELATED"/>
    <property type="match status" value="1"/>
</dbReference>
<dbReference type="EMBL" id="JBHMCF010000041">
    <property type="protein sequence ID" value="MFB9475302.1"/>
    <property type="molecule type" value="Genomic_DNA"/>
</dbReference>
<proteinExistence type="predicted"/>
<dbReference type="PRINTS" id="PR00037">
    <property type="entry name" value="HTHLACR"/>
</dbReference>
<dbReference type="Pfam" id="PF08220">
    <property type="entry name" value="HTH_DeoR"/>
    <property type="match status" value="1"/>
</dbReference>
<dbReference type="PROSITE" id="PS00894">
    <property type="entry name" value="HTH_DEOR_1"/>
    <property type="match status" value="1"/>
</dbReference>
<evidence type="ECO:0000256" key="2">
    <source>
        <dbReference type="ARBA" id="ARBA00022491"/>
    </source>
</evidence>
<sequence length="259" mass="28262">MSSVFQGRAFDRQQRILGYVRSEGRAVVSEIADMFAISPATLRRDLRALEAQRLIVRSYGVFYPTDIGRYETPLEHRHKAKTQERVAIAEAATAMMADVGTVFIDEGALPEDLIGPMRRLNRMTVVTRSVTVAAELGRHSDHDVIIVGGRLRPATMGTVDKWATAMLAELNVDLAVMGTNGVSIERGLTTPDPTVAAAKTAALQAARQCVLVCEHTRFGVASFAKFGELDQVTWVVTGKQLPRAAAQRYGEAGPKILRV</sequence>
<evidence type="ECO:0000256" key="5">
    <source>
        <dbReference type="ARBA" id="ARBA00023163"/>
    </source>
</evidence>
<accession>A0ABV5NYF9</accession>
<dbReference type="Gene3D" id="1.10.10.10">
    <property type="entry name" value="Winged helix-like DNA-binding domain superfamily/Winged helix DNA-binding domain"/>
    <property type="match status" value="1"/>
</dbReference>
<dbReference type="InterPro" id="IPR014036">
    <property type="entry name" value="DeoR-like_C"/>
</dbReference>
<keyword evidence="2" id="KW-0678">Repressor</keyword>
<dbReference type="PANTHER" id="PTHR30363:SF4">
    <property type="entry name" value="GLYCEROL-3-PHOSPHATE REGULON REPRESSOR"/>
    <property type="match status" value="1"/>
</dbReference>
<evidence type="ECO:0000259" key="7">
    <source>
        <dbReference type="PROSITE" id="PS51000"/>
    </source>
</evidence>